<reference evidence="1" key="1">
    <citation type="journal article" date="2014" name="Nat. Commun.">
        <title>Multiple recent horizontal transfers of a large genomic region in cheese making fungi.</title>
        <authorList>
            <person name="Cheeseman K."/>
            <person name="Ropars J."/>
            <person name="Renault P."/>
            <person name="Dupont J."/>
            <person name="Gouzy J."/>
            <person name="Branca A."/>
            <person name="Abraham A.L."/>
            <person name="Ceppi M."/>
            <person name="Conseiller E."/>
            <person name="Debuchy R."/>
            <person name="Malagnac F."/>
            <person name="Goarin A."/>
            <person name="Silar P."/>
            <person name="Lacoste S."/>
            <person name="Sallet E."/>
            <person name="Bensimon A."/>
            <person name="Giraud T."/>
            <person name="Brygoo Y."/>
        </authorList>
    </citation>
    <scope>NUCLEOTIDE SEQUENCE [LARGE SCALE GENOMIC DNA]</scope>
    <source>
        <strain evidence="1">FM164</strain>
    </source>
</reference>
<gene>
    <name evidence="1" type="ORF">PROQFM164_S01g003141</name>
</gene>
<protein>
    <submittedName>
        <fullName evidence="1">Genomic scaffold, ProqFM164S01</fullName>
    </submittedName>
</protein>
<evidence type="ECO:0000313" key="2">
    <source>
        <dbReference type="Proteomes" id="UP000030686"/>
    </source>
</evidence>
<dbReference type="Proteomes" id="UP000030686">
    <property type="component" value="Unassembled WGS sequence"/>
</dbReference>
<evidence type="ECO:0000313" key="1">
    <source>
        <dbReference type="EMBL" id="CDM29329.1"/>
    </source>
</evidence>
<dbReference type="AlphaFoldDB" id="W6Q571"/>
<keyword evidence="2" id="KW-1185">Reference proteome</keyword>
<dbReference type="EMBL" id="HG792015">
    <property type="protein sequence ID" value="CDM29329.1"/>
    <property type="molecule type" value="Genomic_DNA"/>
</dbReference>
<sequence>MSLDDILLECRTIPTVYSLVLPGSSSSGSNSFPSSVSHIRCGPVGISATPWRTLS</sequence>
<proteinExistence type="predicted"/>
<organism evidence="1 2">
    <name type="scientific">Penicillium roqueforti (strain FM164)</name>
    <dbReference type="NCBI Taxonomy" id="1365484"/>
    <lineage>
        <taxon>Eukaryota</taxon>
        <taxon>Fungi</taxon>
        <taxon>Dikarya</taxon>
        <taxon>Ascomycota</taxon>
        <taxon>Pezizomycotina</taxon>
        <taxon>Eurotiomycetes</taxon>
        <taxon>Eurotiomycetidae</taxon>
        <taxon>Eurotiales</taxon>
        <taxon>Aspergillaceae</taxon>
        <taxon>Penicillium</taxon>
    </lineage>
</organism>
<name>W6Q571_PENRF</name>
<accession>W6Q571</accession>